<evidence type="ECO:0000256" key="3">
    <source>
        <dbReference type="ARBA" id="ARBA00023125"/>
    </source>
</evidence>
<comment type="similarity">
    <text evidence="1">Belongs to the ner transcriptional regulatory family.</text>
</comment>
<dbReference type="KEGG" id="mhey:H2LOC_013930"/>
<feature type="domain" description="Ner winged helix-turn-helix DNA-binding" evidence="6">
    <location>
        <begin position="12"/>
        <end position="79"/>
    </location>
</feature>
<name>A0A6B8KE31_9HYPH</name>
<gene>
    <name evidence="7" type="ORF">H2LOC_013930</name>
</gene>
<evidence type="ECO:0000259" key="6">
    <source>
        <dbReference type="Pfam" id="PF13693"/>
    </source>
</evidence>
<sequence>MDVPKASKEGLNRHEIMAAIRMKGSSFAAIARDHGLKRQTMYWAQIRPHPRANAAIADFLGVPLCELWPEWFDADGKLISTAALPRPSAQPIPTASFRSRLRRRAA</sequence>
<accession>A0A6B8KE31</accession>
<dbReference type="InterPro" id="IPR010982">
    <property type="entry name" value="Lambda_DNA-bd_dom_sf"/>
</dbReference>
<dbReference type="AlphaFoldDB" id="A0A6B8KE31"/>
<keyword evidence="8" id="KW-1185">Reference proteome</keyword>
<feature type="region of interest" description="Disordered" evidence="5">
    <location>
        <begin position="85"/>
        <end position="106"/>
    </location>
</feature>
<evidence type="ECO:0000313" key="7">
    <source>
        <dbReference type="EMBL" id="QGM46704.1"/>
    </source>
</evidence>
<keyword evidence="3" id="KW-0238">DNA-binding</keyword>
<evidence type="ECO:0000256" key="5">
    <source>
        <dbReference type="SAM" id="MobiDB-lite"/>
    </source>
</evidence>
<dbReference type="GO" id="GO:0003677">
    <property type="term" value="F:DNA binding"/>
    <property type="evidence" value="ECO:0007669"/>
    <property type="project" value="UniProtKB-KW"/>
</dbReference>
<evidence type="ECO:0000256" key="1">
    <source>
        <dbReference type="ARBA" id="ARBA00006157"/>
    </source>
</evidence>
<dbReference type="EMBL" id="CP046052">
    <property type="protein sequence ID" value="QGM46704.1"/>
    <property type="molecule type" value="Genomic_DNA"/>
</dbReference>
<dbReference type="Pfam" id="PF13693">
    <property type="entry name" value="HTH_35"/>
    <property type="match status" value="1"/>
</dbReference>
<evidence type="ECO:0000256" key="4">
    <source>
        <dbReference type="ARBA" id="ARBA00023163"/>
    </source>
</evidence>
<proteinExistence type="inferred from homology"/>
<dbReference type="Proteomes" id="UP000309061">
    <property type="component" value="Chromosome"/>
</dbReference>
<reference evidence="7 8" key="1">
    <citation type="submission" date="2019-11" db="EMBL/GenBank/DDBJ databases">
        <title>The genome sequence of Methylocystis heyeri.</title>
        <authorList>
            <person name="Oshkin I.Y."/>
            <person name="Miroshnikov K."/>
            <person name="Dedysh S.N."/>
        </authorList>
    </citation>
    <scope>NUCLEOTIDE SEQUENCE [LARGE SCALE GENOMIC DNA]</scope>
    <source>
        <strain evidence="7 8">H2</strain>
    </source>
</reference>
<evidence type="ECO:0000313" key="8">
    <source>
        <dbReference type="Proteomes" id="UP000309061"/>
    </source>
</evidence>
<dbReference type="SUPFAM" id="SSF47413">
    <property type="entry name" value="lambda repressor-like DNA-binding domains"/>
    <property type="match status" value="1"/>
</dbReference>
<keyword evidence="4" id="KW-0804">Transcription</keyword>
<organism evidence="7 8">
    <name type="scientific">Methylocystis heyeri</name>
    <dbReference type="NCBI Taxonomy" id="391905"/>
    <lineage>
        <taxon>Bacteria</taxon>
        <taxon>Pseudomonadati</taxon>
        <taxon>Pseudomonadota</taxon>
        <taxon>Alphaproteobacteria</taxon>
        <taxon>Hyphomicrobiales</taxon>
        <taxon>Methylocystaceae</taxon>
        <taxon>Methylocystis</taxon>
    </lineage>
</organism>
<dbReference type="InterPro" id="IPR038722">
    <property type="entry name" value="Ner_HTH_dom"/>
</dbReference>
<keyword evidence="2" id="KW-0805">Transcription regulation</keyword>
<protein>
    <recommendedName>
        <fullName evidence="6">Ner winged helix-turn-helix DNA-binding domain-containing protein</fullName>
    </recommendedName>
</protein>
<dbReference type="Gene3D" id="1.10.260.40">
    <property type="entry name" value="lambda repressor-like DNA-binding domains"/>
    <property type="match status" value="1"/>
</dbReference>
<dbReference type="OrthoDB" id="531446at2"/>
<evidence type="ECO:0000256" key="2">
    <source>
        <dbReference type="ARBA" id="ARBA00023015"/>
    </source>
</evidence>